<gene>
    <name evidence="1" type="ORF">N7509_005280</name>
</gene>
<dbReference type="Proteomes" id="UP001147747">
    <property type="component" value="Unassembled WGS sequence"/>
</dbReference>
<dbReference type="GeneID" id="81368897"/>
<accession>A0A9W9W235</accession>
<sequence>MAIKPEPISDLITVDNQYLDRVTIRRNIIAEYKNTVHGCLPGGESAVHELYSYILTHHLPTRFPDLFTCQGKVFHNRATGKSFPTTPPQDPEMCLRILGETVEEDIFLLKEMETTHKCLAFTCCFPTGFDPSSKLGLDLRGIHGPVPAYEKIGPSMERFFRKLEVGKSVKRMNVSSGILTRVCSTFLAEWRSTNSIAGNHIKEGDEFVADEDVDHSTANLRIELQSLTRLPETKFVLFCFKTYLYSLVDIKAEGTGPELADAIEGLQKGNAPGMFKYKSAVRWGKSVAEYLRS</sequence>
<evidence type="ECO:0000313" key="1">
    <source>
        <dbReference type="EMBL" id="KAJ5397167.1"/>
    </source>
</evidence>
<comment type="caution">
    <text evidence="1">The sequence shown here is derived from an EMBL/GenBank/DDBJ whole genome shotgun (WGS) entry which is preliminary data.</text>
</comment>
<dbReference type="EMBL" id="JAPZBU010000006">
    <property type="protein sequence ID" value="KAJ5397167.1"/>
    <property type="molecule type" value="Genomic_DNA"/>
</dbReference>
<dbReference type="InterPro" id="IPR021848">
    <property type="entry name" value="HODM_asu-like"/>
</dbReference>
<reference evidence="1" key="1">
    <citation type="submission" date="2022-12" db="EMBL/GenBank/DDBJ databases">
        <authorList>
            <person name="Petersen C."/>
        </authorList>
    </citation>
    <scope>NUCLEOTIDE SEQUENCE</scope>
    <source>
        <strain evidence="1">IBT 29677</strain>
    </source>
</reference>
<name>A0A9W9W235_9EURO</name>
<dbReference type="OrthoDB" id="5043642at2759"/>
<dbReference type="AlphaFoldDB" id="A0A9W9W235"/>
<reference evidence="1" key="2">
    <citation type="journal article" date="2023" name="IMA Fungus">
        <title>Comparative genomic study of the Penicillium genus elucidates a diverse pangenome and 15 lateral gene transfer events.</title>
        <authorList>
            <person name="Petersen C."/>
            <person name="Sorensen T."/>
            <person name="Nielsen M.R."/>
            <person name="Sondergaard T.E."/>
            <person name="Sorensen J.L."/>
            <person name="Fitzpatrick D.A."/>
            <person name="Frisvad J.C."/>
            <person name="Nielsen K.L."/>
        </authorList>
    </citation>
    <scope>NUCLEOTIDE SEQUENCE</scope>
    <source>
        <strain evidence="1">IBT 29677</strain>
    </source>
</reference>
<dbReference type="Pfam" id="PF11927">
    <property type="entry name" value="HODM_asu-like"/>
    <property type="match status" value="1"/>
</dbReference>
<proteinExistence type="predicted"/>
<organism evidence="1 2">
    <name type="scientific">Penicillium cosmopolitanum</name>
    <dbReference type="NCBI Taxonomy" id="1131564"/>
    <lineage>
        <taxon>Eukaryota</taxon>
        <taxon>Fungi</taxon>
        <taxon>Dikarya</taxon>
        <taxon>Ascomycota</taxon>
        <taxon>Pezizomycotina</taxon>
        <taxon>Eurotiomycetes</taxon>
        <taxon>Eurotiomycetidae</taxon>
        <taxon>Eurotiales</taxon>
        <taxon>Aspergillaceae</taxon>
        <taxon>Penicillium</taxon>
    </lineage>
</organism>
<protein>
    <submittedName>
        <fullName evidence="1">Uncharacterized protein</fullName>
    </submittedName>
</protein>
<evidence type="ECO:0000313" key="2">
    <source>
        <dbReference type="Proteomes" id="UP001147747"/>
    </source>
</evidence>
<dbReference type="RefSeq" id="XP_056489219.1">
    <property type="nucleotide sequence ID" value="XM_056629917.1"/>
</dbReference>
<keyword evidence="2" id="KW-1185">Reference proteome</keyword>